<evidence type="ECO:0000313" key="2">
    <source>
        <dbReference type="Proteomes" id="UP000226192"/>
    </source>
</evidence>
<dbReference type="EMBL" id="NJET01000001">
    <property type="protein sequence ID" value="PHH67348.1"/>
    <property type="molecule type" value="Genomic_DNA"/>
</dbReference>
<accession>A0A2C5XN92</accession>
<evidence type="ECO:0000313" key="1">
    <source>
        <dbReference type="EMBL" id="PHH67348.1"/>
    </source>
</evidence>
<comment type="caution">
    <text evidence="1">The sequence shown here is derived from an EMBL/GenBank/DDBJ whole genome shotgun (WGS) entry which is preliminary data.</text>
</comment>
<name>A0A2C5XN92_9HYPO</name>
<keyword evidence="2" id="KW-1185">Reference proteome</keyword>
<organism evidence="1 2">
    <name type="scientific">Ophiocordyceps australis</name>
    <dbReference type="NCBI Taxonomy" id="1399860"/>
    <lineage>
        <taxon>Eukaryota</taxon>
        <taxon>Fungi</taxon>
        <taxon>Dikarya</taxon>
        <taxon>Ascomycota</taxon>
        <taxon>Pezizomycotina</taxon>
        <taxon>Sordariomycetes</taxon>
        <taxon>Hypocreomycetidae</taxon>
        <taxon>Hypocreales</taxon>
        <taxon>Ophiocordycipitaceae</taxon>
        <taxon>Ophiocordyceps</taxon>
    </lineage>
</organism>
<dbReference type="Proteomes" id="UP000226192">
    <property type="component" value="Unassembled WGS sequence"/>
</dbReference>
<dbReference type="AlphaFoldDB" id="A0A2C5XN92"/>
<proteinExistence type="predicted"/>
<protein>
    <submittedName>
        <fullName evidence="1">Uncharacterized protein</fullName>
    </submittedName>
</protein>
<gene>
    <name evidence="1" type="ORF">CDD81_114</name>
</gene>
<sequence length="126" mass="13600">MPRTIGHKPRRLAPSNRPSQGLLRFYPTAVARARSIASPGDHHGRHHDACSALNPAAPLRDSQAQTAALKQLPSRQCLAVLVSRGQLWDGQRFDSSLSIQQPINSLGTSARGSGILHAAWAWAKTP</sequence>
<reference evidence="1 2" key="1">
    <citation type="submission" date="2017-06" db="EMBL/GenBank/DDBJ databases">
        <title>Ant-infecting Ophiocordyceps genomes reveal a high diversity of potential behavioral manipulation genes and a possible major role for enterotoxins.</title>
        <authorList>
            <person name="De Bekker C."/>
            <person name="Evans H.C."/>
            <person name="Brachmann A."/>
            <person name="Hughes D.P."/>
        </authorList>
    </citation>
    <scope>NUCLEOTIDE SEQUENCE [LARGE SCALE GENOMIC DNA]</scope>
    <source>
        <strain evidence="1 2">Map64</strain>
    </source>
</reference>